<protein>
    <recommendedName>
        <fullName evidence="4">Glycosyltransferase 61 catalytic domain-containing protein</fullName>
    </recommendedName>
</protein>
<dbReference type="InterPro" id="IPR007657">
    <property type="entry name" value="Glycosyltransferase_61"/>
</dbReference>
<dbReference type="Pfam" id="PF04577">
    <property type="entry name" value="Glyco_transf_61"/>
    <property type="match status" value="1"/>
</dbReference>
<dbReference type="Proteomes" id="UP000001542">
    <property type="component" value="Unassembled WGS sequence"/>
</dbReference>
<gene>
    <name evidence="5" type="ORF">TVAG_164280</name>
</gene>
<dbReference type="RefSeq" id="XP_001325541.1">
    <property type="nucleotide sequence ID" value="XM_001325506.1"/>
</dbReference>
<reference evidence="5" key="2">
    <citation type="journal article" date="2007" name="Science">
        <title>Draft genome sequence of the sexually transmitted pathogen Trichomonas vaginalis.</title>
        <authorList>
            <person name="Carlton J.M."/>
            <person name="Hirt R.P."/>
            <person name="Silva J.C."/>
            <person name="Delcher A.L."/>
            <person name="Schatz M."/>
            <person name="Zhao Q."/>
            <person name="Wortman J.R."/>
            <person name="Bidwell S.L."/>
            <person name="Alsmark U.C.M."/>
            <person name="Besteiro S."/>
            <person name="Sicheritz-Ponten T."/>
            <person name="Noel C.J."/>
            <person name="Dacks J.B."/>
            <person name="Foster P.G."/>
            <person name="Simillion C."/>
            <person name="Van de Peer Y."/>
            <person name="Miranda-Saavedra D."/>
            <person name="Barton G.J."/>
            <person name="Westrop G.D."/>
            <person name="Mueller S."/>
            <person name="Dessi D."/>
            <person name="Fiori P.L."/>
            <person name="Ren Q."/>
            <person name="Paulsen I."/>
            <person name="Zhang H."/>
            <person name="Bastida-Corcuera F.D."/>
            <person name="Simoes-Barbosa A."/>
            <person name="Brown M.T."/>
            <person name="Hayes R.D."/>
            <person name="Mukherjee M."/>
            <person name="Okumura C.Y."/>
            <person name="Schneider R."/>
            <person name="Smith A.J."/>
            <person name="Vanacova S."/>
            <person name="Villalvazo M."/>
            <person name="Haas B.J."/>
            <person name="Pertea M."/>
            <person name="Feldblyum T.V."/>
            <person name="Utterback T.R."/>
            <person name="Shu C.L."/>
            <person name="Osoegawa K."/>
            <person name="de Jong P.J."/>
            <person name="Hrdy I."/>
            <person name="Horvathova L."/>
            <person name="Zubacova Z."/>
            <person name="Dolezal P."/>
            <person name="Malik S.B."/>
            <person name="Logsdon J.M. Jr."/>
            <person name="Henze K."/>
            <person name="Gupta A."/>
            <person name="Wang C.C."/>
            <person name="Dunne R.L."/>
            <person name="Upcroft J.A."/>
            <person name="Upcroft P."/>
            <person name="White O."/>
            <person name="Salzberg S.L."/>
            <person name="Tang P."/>
            <person name="Chiu C.-H."/>
            <person name="Lee Y.-S."/>
            <person name="Embley T.M."/>
            <person name="Coombs G.H."/>
            <person name="Mottram J.C."/>
            <person name="Tachezy J."/>
            <person name="Fraser-Liggett C.M."/>
            <person name="Johnson P.J."/>
        </authorList>
    </citation>
    <scope>NUCLEOTIDE SEQUENCE [LARGE SCALE GENOMIC DNA]</scope>
    <source>
        <strain evidence="5">G3</strain>
    </source>
</reference>
<evidence type="ECO:0000259" key="4">
    <source>
        <dbReference type="Pfam" id="PF04577"/>
    </source>
</evidence>
<evidence type="ECO:0000313" key="5">
    <source>
        <dbReference type="EMBL" id="EAY13318.1"/>
    </source>
</evidence>
<dbReference type="VEuPathDB" id="TrichDB:TVAG_164280"/>
<evidence type="ECO:0000313" key="6">
    <source>
        <dbReference type="Proteomes" id="UP000001542"/>
    </source>
</evidence>
<keyword evidence="3" id="KW-0325">Glycoprotein</keyword>
<dbReference type="AlphaFoldDB" id="A2E1W9"/>
<proteinExistence type="predicted"/>
<evidence type="ECO:0000256" key="3">
    <source>
        <dbReference type="ARBA" id="ARBA00023180"/>
    </source>
</evidence>
<sequence>MDDKLTVPTSGYLMMFGNNTKLNPETLTAFMPNTDEYKQIVHHRGEIVLFKGAYVSGFNTIIQGTIIFKVKDRFKSYRYGNKPGKVLGHYTDVIAIGHHNEKIYGHFVMDVMSPVFSIPEDIRKRSYIVILTGCEKFIGILKSIGFDEDRVVVLDYNEYVFATNLYTCWNPRAHGGYWGPPLYRLSKHLQEYYNTTNLKPTYIGFHKRVSGFRVVANIFEIMELAKQKYPNENIVKMTDSYESFASAAKIWAEMKIVVASAGSNLMNAMYMHPQTCILHIAARNTLNFAITAEIITFEIFQVMVTHPKMTHLSYAQEPIDPEEVLKALDVCFYVIQNKKWPEVSDYHIIR</sequence>
<feature type="domain" description="Glycosyltransferase 61 catalytic" evidence="4">
    <location>
        <begin position="104"/>
        <end position="278"/>
    </location>
</feature>
<dbReference type="VEuPathDB" id="TrichDB:TVAGG3_0036460"/>
<dbReference type="PANTHER" id="PTHR48437">
    <property type="entry name" value="INITIATOR BINDING DOMAIN-CONTAINING PROTEIN"/>
    <property type="match status" value="1"/>
</dbReference>
<dbReference type="InterPro" id="IPR049625">
    <property type="entry name" value="Glyco_transf_61_cat"/>
</dbReference>
<reference evidence="5" key="1">
    <citation type="submission" date="2006-10" db="EMBL/GenBank/DDBJ databases">
        <authorList>
            <person name="Amadeo P."/>
            <person name="Zhao Q."/>
            <person name="Wortman J."/>
            <person name="Fraser-Liggett C."/>
            <person name="Carlton J."/>
        </authorList>
    </citation>
    <scope>NUCLEOTIDE SEQUENCE</scope>
    <source>
        <strain evidence="5">G3</strain>
    </source>
</reference>
<accession>A2E1W9</accession>
<keyword evidence="2" id="KW-0808">Transferase</keyword>
<evidence type="ECO:0000256" key="2">
    <source>
        <dbReference type="ARBA" id="ARBA00022679"/>
    </source>
</evidence>
<evidence type="ECO:0000256" key="1">
    <source>
        <dbReference type="ARBA" id="ARBA00022676"/>
    </source>
</evidence>
<dbReference type="PANTHER" id="PTHR48437:SF1">
    <property type="entry name" value="INITIATOR BINDING DOMAIN-CONTAINING PROTEIN"/>
    <property type="match status" value="1"/>
</dbReference>
<dbReference type="KEGG" id="tva:4771290"/>
<name>A2E1W9_TRIV3</name>
<keyword evidence="6" id="KW-1185">Reference proteome</keyword>
<dbReference type="GO" id="GO:0016757">
    <property type="term" value="F:glycosyltransferase activity"/>
    <property type="evidence" value="ECO:0000318"/>
    <property type="project" value="GO_Central"/>
</dbReference>
<dbReference type="EMBL" id="DS113287">
    <property type="protein sequence ID" value="EAY13318.1"/>
    <property type="molecule type" value="Genomic_DNA"/>
</dbReference>
<organism evidence="5 6">
    <name type="scientific">Trichomonas vaginalis (strain ATCC PRA-98 / G3)</name>
    <dbReference type="NCBI Taxonomy" id="412133"/>
    <lineage>
        <taxon>Eukaryota</taxon>
        <taxon>Metamonada</taxon>
        <taxon>Parabasalia</taxon>
        <taxon>Trichomonadida</taxon>
        <taxon>Trichomonadidae</taxon>
        <taxon>Trichomonas</taxon>
    </lineage>
</organism>
<dbReference type="InParanoid" id="A2E1W9"/>
<keyword evidence="1" id="KW-0328">Glycosyltransferase</keyword>